<dbReference type="RefSeq" id="WP_379530221.1">
    <property type="nucleotide sequence ID" value="NZ_JBHSBI010000011.1"/>
</dbReference>
<accession>A0ABV8G8A2</accession>
<evidence type="ECO:0008006" key="3">
    <source>
        <dbReference type="Google" id="ProtNLM"/>
    </source>
</evidence>
<evidence type="ECO:0000313" key="1">
    <source>
        <dbReference type="EMBL" id="MFC4010205.1"/>
    </source>
</evidence>
<name>A0ABV8G8A2_9ACTN</name>
<gene>
    <name evidence="1" type="ORF">ACFOY2_23460</name>
</gene>
<protein>
    <recommendedName>
        <fullName evidence="3">SUKH-4 immunity protein</fullName>
    </recommendedName>
</protein>
<keyword evidence="2" id="KW-1185">Reference proteome</keyword>
<dbReference type="Proteomes" id="UP001595851">
    <property type="component" value="Unassembled WGS sequence"/>
</dbReference>
<comment type="caution">
    <text evidence="1">The sequence shown here is derived from an EMBL/GenBank/DDBJ whole genome shotgun (WGS) entry which is preliminary data.</text>
</comment>
<sequence>MSERGLARSMVEAFVHFDLVAEGASGDAEVTREQDGWLVSLRGSQVLVPYEAEVAAQEEGVVFGTGLSELIDPGQWVLIAATYANRALEGGLFYAAQEHSDAERFEGVAADWRFAADAVAEALKFFSPDYAELPPDAFWSEMGRSLRESEPERLTRAKLENDLALYRRGLDDFLRLHSDS</sequence>
<dbReference type="EMBL" id="JBHSBI010000011">
    <property type="protein sequence ID" value="MFC4010205.1"/>
    <property type="molecule type" value="Genomic_DNA"/>
</dbReference>
<evidence type="ECO:0000313" key="2">
    <source>
        <dbReference type="Proteomes" id="UP001595851"/>
    </source>
</evidence>
<reference evidence="2" key="1">
    <citation type="journal article" date="2019" name="Int. J. Syst. Evol. Microbiol.">
        <title>The Global Catalogue of Microorganisms (GCM) 10K type strain sequencing project: providing services to taxonomists for standard genome sequencing and annotation.</title>
        <authorList>
            <consortium name="The Broad Institute Genomics Platform"/>
            <consortium name="The Broad Institute Genome Sequencing Center for Infectious Disease"/>
            <person name="Wu L."/>
            <person name="Ma J."/>
        </authorList>
    </citation>
    <scope>NUCLEOTIDE SEQUENCE [LARGE SCALE GENOMIC DNA]</scope>
    <source>
        <strain evidence="2">TBRC 1276</strain>
    </source>
</reference>
<organism evidence="1 2">
    <name type="scientific">Nonomuraea purpurea</name>
    <dbReference type="NCBI Taxonomy" id="1849276"/>
    <lineage>
        <taxon>Bacteria</taxon>
        <taxon>Bacillati</taxon>
        <taxon>Actinomycetota</taxon>
        <taxon>Actinomycetes</taxon>
        <taxon>Streptosporangiales</taxon>
        <taxon>Streptosporangiaceae</taxon>
        <taxon>Nonomuraea</taxon>
    </lineage>
</organism>
<proteinExistence type="predicted"/>